<dbReference type="InterPro" id="IPR041049">
    <property type="entry name" value="DUF5615"/>
</dbReference>
<feature type="domain" description="DUF5615" evidence="1">
    <location>
        <begin position="6"/>
        <end position="93"/>
    </location>
</feature>
<dbReference type="AlphaFoldDB" id="A0A450WEB5"/>
<protein>
    <recommendedName>
        <fullName evidence="1">DUF5615 domain-containing protein</fullName>
    </recommendedName>
</protein>
<dbReference type="Pfam" id="PF18480">
    <property type="entry name" value="DUF5615"/>
    <property type="match status" value="1"/>
</dbReference>
<name>A0A450WEB5_9GAMM</name>
<sequence length="108" mass="11897">MPPRSILLDECVDRKLAKEIGGHTVRSVQKAGWASSKNGELLRRAQADFDVLITTDRSLAFQQNLADFDIAVIVLVAKSNNIHDLLPFVPRLLDAIPQAEPGTPIVLR</sequence>
<dbReference type="EMBL" id="CAADFN010000015">
    <property type="protein sequence ID" value="VFK15439.1"/>
    <property type="molecule type" value="Genomic_DNA"/>
</dbReference>
<proteinExistence type="predicted"/>
<evidence type="ECO:0000259" key="1">
    <source>
        <dbReference type="Pfam" id="PF18480"/>
    </source>
</evidence>
<gene>
    <name evidence="2" type="ORF">BECKLFY1418C_GA0070996_101525</name>
</gene>
<evidence type="ECO:0000313" key="2">
    <source>
        <dbReference type="EMBL" id="VFK15439.1"/>
    </source>
</evidence>
<reference evidence="2" key="1">
    <citation type="submission" date="2019-02" db="EMBL/GenBank/DDBJ databases">
        <authorList>
            <person name="Gruber-Vodicka R. H."/>
            <person name="Seah K. B. B."/>
        </authorList>
    </citation>
    <scope>NUCLEOTIDE SEQUENCE</scope>
    <source>
        <strain evidence="2">BECK_BY7</strain>
    </source>
</reference>
<organism evidence="2">
    <name type="scientific">Candidatus Kentrum sp. LFY</name>
    <dbReference type="NCBI Taxonomy" id="2126342"/>
    <lineage>
        <taxon>Bacteria</taxon>
        <taxon>Pseudomonadati</taxon>
        <taxon>Pseudomonadota</taxon>
        <taxon>Gammaproteobacteria</taxon>
        <taxon>Candidatus Kentrum</taxon>
    </lineage>
</organism>
<accession>A0A450WEB5</accession>